<evidence type="ECO:0000259" key="4">
    <source>
        <dbReference type="PROSITE" id="PS50893"/>
    </source>
</evidence>
<keyword evidence="6" id="KW-1185">Reference proteome</keyword>
<reference evidence="5 6" key="1">
    <citation type="submission" date="2021-07" db="EMBL/GenBank/DDBJ databases">
        <title>Thermus aquaticus gen. n. and sp. n., a nonsporulating extreme thermophile.</title>
        <authorList>
            <person name="Hu C.-J."/>
            <person name="Li W.-J."/>
            <person name="Xian W.-D."/>
        </authorList>
    </citation>
    <scope>NUCLEOTIDE SEQUENCE [LARGE SCALE GENOMIC DNA]</scope>
    <source>
        <strain evidence="5 6">SYSU G05001</strain>
    </source>
</reference>
<dbReference type="InterPro" id="IPR003593">
    <property type="entry name" value="AAA+_ATPase"/>
</dbReference>
<comment type="caution">
    <text evidence="5">The sequence shown here is derived from an EMBL/GenBank/DDBJ whole genome shotgun (WGS) entry which is preliminary data.</text>
</comment>
<dbReference type="InterPro" id="IPR017871">
    <property type="entry name" value="ABC_transporter-like_CS"/>
</dbReference>
<sequence length="312" mass="34886">MIRLEGLSKRFPQGGGVEGVELEILEGEVFVLLGASGSGKTTLLNLVAGLLSPDRGRILLAGKEITHLPPERRELGYVFQDQGLWPHLTALDHLLLVMPRPDRKEALALLERVGLLDHAHKRPHQLSGGQRQRVALARALARRPRLLLLDEPYSALDPVLREELRLEVRTLLKERGTTALHVTHDPEEAMLLADRVGVMSQGRLLQVGAPKEVYLRPNSLESFLAFGRANVFSRDGEVLAFRQEWVRPGGSLEALVLERRELRGEVLCRVQLEWGEAWVRLEAGVGERVRLQIHPLLRFPQGLPDPAMTAEV</sequence>
<proteinExistence type="predicted"/>
<dbReference type="EMBL" id="JAHXRS010000026">
    <property type="protein sequence ID" value="MBW6395902.1"/>
    <property type="molecule type" value="Genomic_DNA"/>
</dbReference>
<organism evidence="5 6">
    <name type="scientific">Thermus brevis</name>
    <dbReference type="NCBI Taxonomy" id="2862456"/>
    <lineage>
        <taxon>Bacteria</taxon>
        <taxon>Thermotogati</taxon>
        <taxon>Deinococcota</taxon>
        <taxon>Deinococci</taxon>
        <taxon>Thermales</taxon>
        <taxon>Thermaceae</taxon>
        <taxon>Thermus</taxon>
    </lineage>
</organism>
<feature type="domain" description="ABC transporter" evidence="4">
    <location>
        <begin position="2"/>
        <end position="226"/>
    </location>
</feature>
<evidence type="ECO:0000256" key="2">
    <source>
        <dbReference type="ARBA" id="ARBA00022741"/>
    </source>
</evidence>
<dbReference type="InterPro" id="IPR050093">
    <property type="entry name" value="ABC_SmlMolc_Importer"/>
</dbReference>
<keyword evidence="1" id="KW-0813">Transport</keyword>
<evidence type="ECO:0000256" key="3">
    <source>
        <dbReference type="ARBA" id="ARBA00022840"/>
    </source>
</evidence>
<evidence type="ECO:0000256" key="1">
    <source>
        <dbReference type="ARBA" id="ARBA00022448"/>
    </source>
</evidence>
<dbReference type="Proteomes" id="UP000724268">
    <property type="component" value="Unassembled WGS sequence"/>
</dbReference>
<dbReference type="Pfam" id="PF00005">
    <property type="entry name" value="ABC_tran"/>
    <property type="match status" value="1"/>
</dbReference>
<dbReference type="InterPro" id="IPR003439">
    <property type="entry name" value="ABC_transporter-like_ATP-bd"/>
</dbReference>
<dbReference type="SUPFAM" id="SSF52540">
    <property type="entry name" value="P-loop containing nucleoside triphosphate hydrolases"/>
    <property type="match status" value="1"/>
</dbReference>
<dbReference type="Gene3D" id="3.40.50.300">
    <property type="entry name" value="P-loop containing nucleotide triphosphate hydrolases"/>
    <property type="match status" value="1"/>
</dbReference>
<protein>
    <submittedName>
        <fullName evidence="5">ABC transporter ATP-binding protein</fullName>
    </submittedName>
</protein>
<evidence type="ECO:0000313" key="6">
    <source>
        <dbReference type="Proteomes" id="UP000724268"/>
    </source>
</evidence>
<evidence type="ECO:0000313" key="5">
    <source>
        <dbReference type="EMBL" id="MBW6395902.1"/>
    </source>
</evidence>
<keyword evidence="3 5" id="KW-0067">ATP-binding</keyword>
<dbReference type="InterPro" id="IPR027417">
    <property type="entry name" value="P-loop_NTPase"/>
</dbReference>
<name>A0ABS7A0R7_9DEIN</name>
<dbReference type="PANTHER" id="PTHR42781">
    <property type="entry name" value="SPERMIDINE/PUTRESCINE IMPORT ATP-BINDING PROTEIN POTA"/>
    <property type="match status" value="1"/>
</dbReference>
<gene>
    <name evidence="5" type="ORF">KZX47_12185</name>
</gene>
<dbReference type="PROSITE" id="PS00211">
    <property type="entry name" value="ABC_TRANSPORTER_1"/>
    <property type="match status" value="1"/>
</dbReference>
<dbReference type="SMART" id="SM00382">
    <property type="entry name" value="AAA"/>
    <property type="match status" value="1"/>
</dbReference>
<accession>A0ABS7A0R7</accession>
<dbReference type="GO" id="GO:0005524">
    <property type="term" value="F:ATP binding"/>
    <property type="evidence" value="ECO:0007669"/>
    <property type="project" value="UniProtKB-KW"/>
</dbReference>
<dbReference type="RefSeq" id="WP_135255940.1">
    <property type="nucleotide sequence ID" value="NZ_JAHXRS010000026.1"/>
</dbReference>
<dbReference type="PROSITE" id="PS50893">
    <property type="entry name" value="ABC_TRANSPORTER_2"/>
    <property type="match status" value="1"/>
</dbReference>
<keyword evidence="2" id="KW-0547">Nucleotide-binding</keyword>
<dbReference type="PANTHER" id="PTHR42781:SF4">
    <property type="entry name" value="SPERMIDINE_PUTRESCINE IMPORT ATP-BINDING PROTEIN POTA"/>
    <property type="match status" value="1"/>
</dbReference>